<keyword evidence="2" id="KW-0694">RNA-binding</keyword>
<evidence type="ECO:0000313" key="7">
    <source>
        <dbReference type="Proteomes" id="UP000316621"/>
    </source>
</evidence>
<dbReference type="Proteomes" id="UP000316621">
    <property type="component" value="Chromosome 2"/>
</dbReference>
<dbReference type="SUPFAM" id="SSF54821">
    <property type="entry name" value="Ribosomal protein S3 C-terminal domain"/>
    <property type="match status" value="1"/>
</dbReference>
<keyword evidence="7" id="KW-1185">Reference proteome</keyword>
<dbReference type="GO" id="GO:0003735">
    <property type="term" value="F:structural constituent of ribosome"/>
    <property type="evidence" value="ECO:0007669"/>
    <property type="project" value="InterPro"/>
</dbReference>
<dbReference type="InterPro" id="IPR009019">
    <property type="entry name" value="KH_sf_prok-type"/>
</dbReference>
<feature type="domain" description="Small ribosomal subunit protein uS3 C-terminal" evidence="5">
    <location>
        <begin position="108"/>
        <end position="172"/>
    </location>
</feature>
<dbReference type="GO" id="GO:0006412">
    <property type="term" value="P:translation"/>
    <property type="evidence" value="ECO:0007669"/>
    <property type="project" value="InterPro"/>
</dbReference>
<evidence type="ECO:0000256" key="2">
    <source>
        <dbReference type="ARBA" id="ARBA00022884"/>
    </source>
</evidence>
<dbReference type="SUPFAM" id="SSF54814">
    <property type="entry name" value="Prokaryotic type KH domain (KH-domain type II)"/>
    <property type="match status" value="1"/>
</dbReference>
<reference evidence="6 7" key="1">
    <citation type="journal article" date="2018" name="Science">
        <title>The opium poppy genome and morphinan production.</title>
        <authorList>
            <person name="Guo L."/>
            <person name="Winzer T."/>
            <person name="Yang X."/>
            <person name="Li Y."/>
            <person name="Ning Z."/>
            <person name="He Z."/>
            <person name="Teodor R."/>
            <person name="Lu Y."/>
            <person name="Bowser T.A."/>
            <person name="Graham I.A."/>
            <person name="Ye K."/>
        </authorList>
    </citation>
    <scope>NUCLEOTIDE SEQUENCE [LARGE SCALE GENOMIC DNA]</scope>
    <source>
        <strain evidence="7">cv. HN1</strain>
        <tissue evidence="6">Leaves</tissue>
    </source>
</reference>
<dbReference type="GO" id="GO:0005634">
    <property type="term" value="C:nucleus"/>
    <property type="evidence" value="ECO:0007669"/>
    <property type="project" value="TreeGrafter"/>
</dbReference>
<dbReference type="PANTHER" id="PTHR11760">
    <property type="entry name" value="30S/40S RIBOSOMAL PROTEIN S3"/>
    <property type="match status" value="1"/>
</dbReference>
<dbReference type="Gene3D" id="3.30.300.20">
    <property type="match status" value="1"/>
</dbReference>
<dbReference type="EMBL" id="CM010716">
    <property type="protein sequence ID" value="RZC49381.1"/>
    <property type="molecule type" value="Genomic_DNA"/>
</dbReference>
<gene>
    <name evidence="6" type="ORF">C5167_017808</name>
</gene>
<dbReference type="GO" id="GO:0003723">
    <property type="term" value="F:RNA binding"/>
    <property type="evidence" value="ECO:0007669"/>
    <property type="project" value="UniProtKB-KW"/>
</dbReference>
<dbReference type="GO" id="GO:0022627">
    <property type="term" value="C:cytosolic small ribosomal subunit"/>
    <property type="evidence" value="ECO:0007669"/>
    <property type="project" value="TreeGrafter"/>
</dbReference>
<evidence type="ECO:0000256" key="1">
    <source>
        <dbReference type="ARBA" id="ARBA00010761"/>
    </source>
</evidence>
<evidence type="ECO:0000259" key="5">
    <source>
        <dbReference type="Pfam" id="PF00189"/>
    </source>
</evidence>
<organism evidence="6 7">
    <name type="scientific">Papaver somniferum</name>
    <name type="common">Opium poppy</name>
    <dbReference type="NCBI Taxonomy" id="3469"/>
    <lineage>
        <taxon>Eukaryota</taxon>
        <taxon>Viridiplantae</taxon>
        <taxon>Streptophyta</taxon>
        <taxon>Embryophyta</taxon>
        <taxon>Tracheophyta</taxon>
        <taxon>Spermatophyta</taxon>
        <taxon>Magnoliopsida</taxon>
        <taxon>Ranunculales</taxon>
        <taxon>Papaveraceae</taxon>
        <taxon>Papaveroideae</taxon>
        <taxon>Papaver</taxon>
    </lineage>
</organism>
<comment type="similarity">
    <text evidence="1">Belongs to the universal ribosomal protein uS3 family.</text>
</comment>
<dbReference type="InterPro" id="IPR057258">
    <property type="entry name" value="Ribosomal_uS3"/>
</dbReference>
<dbReference type="FunFam" id="3.30.300.20:FF:000006">
    <property type="entry name" value="40S ribosomal protein S3"/>
    <property type="match status" value="1"/>
</dbReference>
<sequence>MSNQMSKNRNFVADGVFFADLNEVLRRELAEDGYSGVEVRVTPMRTEIIIRATRTQIRFKFPKNSVELYAEKVSNRSLCAIAQAVSQIQTFLLGMLCLIMNHISSLYIANGISVLRACYGVLGLVMESGAKGCKVIVSGKLRAARAKSMKFKDGYMISSSHYIDSAVRHVLHRQCQGQMRKFYMVFLVSRSRIKIMLDWDPKGKNGPVTPFPDVVPIHQPKDEEDYVSRPSMMAPTEIEMAPQMGVPQQTIVA</sequence>
<proteinExistence type="inferred from homology"/>
<evidence type="ECO:0000313" key="6">
    <source>
        <dbReference type="EMBL" id="RZC49381.1"/>
    </source>
</evidence>
<dbReference type="STRING" id="3469.A0A4Y7INT5"/>
<keyword evidence="4" id="KW-0687">Ribonucleoprotein</keyword>
<dbReference type="Pfam" id="PF00189">
    <property type="entry name" value="Ribosomal_S3_C"/>
    <property type="match status" value="1"/>
</dbReference>
<protein>
    <recommendedName>
        <fullName evidence="5">Small ribosomal subunit protein uS3 C-terminal domain-containing protein</fullName>
    </recommendedName>
</protein>
<dbReference type="Gene3D" id="3.30.1140.32">
    <property type="entry name" value="Ribosomal protein S3, C-terminal domain"/>
    <property type="match status" value="1"/>
</dbReference>
<accession>A0A4Y7INT5</accession>
<dbReference type="InterPro" id="IPR001351">
    <property type="entry name" value="Ribosomal_uS3_C"/>
</dbReference>
<keyword evidence="3" id="KW-0689">Ribosomal protein</keyword>
<dbReference type="Gramene" id="RZC49381">
    <property type="protein sequence ID" value="RZC49381"/>
    <property type="gene ID" value="C5167_017808"/>
</dbReference>
<dbReference type="InterPro" id="IPR015946">
    <property type="entry name" value="KH_dom-like_a/b"/>
</dbReference>
<dbReference type="CDD" id="cd02413">
    <property type="entry name" value="KH-II_40S_S3"/>
    <property type="match status" value="1"/>
</dbReference>
<evidence type="ECO:0000256" key="3">
    <source>
        <dbReference type="ARBA" id="ARBA00022980"/>
    </source>
</evidence>
<dbReference type="AlphaFoldDB" id="A0A4Y7INT5"/>
<name>A0A4Y7INT5_PAPSO</name>
<evidence type="ECO:0000256" key="4">
    <source>
        <dbReference type="ARBA" id="ARBA00023274"/>
    </source>
</evidence>
<dbReference type="PANTHER" id="PTHR11760:SF69">
    <property type="entry name" value="SMALL RIBOSOMAL SUBUNIT PROTEIN US3X-RELATED"/>
    <property type="match status" value="1"/>
</dbReference>
<dbReference type="InterPro" id="IPR036419">
    <property type="entry name" value="Ribosomal_S3_C_sf"/>
</dbReference>